<dbReference type="EMBL" id="JAUCGM010000355">
    <property type="protein sequence ID" value="MDM8562928.1"/>
    <property type="molecule type" value="Genomic_DNA"/>
</dbReference>
<evidence type="ECO:0000256" key="2">
    <source>
        <dbReference type="ARBA" id="ARBA00008387"/>
    </source>
</evidence>
<gene>
    <name evidence="9" type="ORF">QUF54_06190</name>
</gene>
<feature type="compositionally biased region" description="Basic and acidic residues" evidence="7">
    <location>
        <begin position="661"/>
        <end position="688"/>
    </location>
</feature>
<comment type="similarity">
    <text evidence="2">Belongs to the PilY1 family.</text>
</comment>
<protein>
    <submittedName>
        <fullName evidence="9">PilC/PilY family type IV pilus protein</fullName>
    </submittedName>
</protein>
<sequence>MYHDDDIYVSLFKPSPKATWFGNIKKYSLCNENTQPCKGNQIMDATPKPAVGEDHKIVADARDRWTEDTEDGNTVTEGGAGAMLKSQDIADRHIYTNVTDGNELTEVDTENDALTASKLGVSEDERDTLINWMRGYQYGDKELGIKREWYFYESLHSSPGAVTTGKKNGNLITKIFVATNGGEIRALDAKTGKEDWVFIPKEMLLIQKTLMENNNSTDHIYGIDGSFAFSIKDEDQDGITDSVKLFIGQRRGGRNIYALDVTPDSNGNYSSSYTPKLMWTLRGGEAGFKRLGQTWSTPKLANVRFNGKSKAVLLFGGGYEPETQDDPQSSIVTQYSNAIYMVDPENGELLWWISNTDTGADLELEGMKYSIPSDLTLIAGDGIINRIYVGDTGGNVWRIDLGPKIAKGARGDSVGGILASLGSDTDSTKIKRRFFYAPDVVMLNDPDYSEKPDYDMVFITSGYRPDPLGTYTQDRFYALRDLATFALEDDGNGNAKQTTDGEPKSGSYFFTLTDDDLFDATDNVIQESADESEIKKEELNSKSGWFIDLEESGEKGLSSPVVFRGNVYFTTFVPMEDDDSKPVSKNKVKICHIPSGNSGNAHTIIVSKSALATHLAHGDIVGGCSCKLPEGEGRLYALDILNSGASSNFDPSNDESDDGDSSDKSDDGHGSTKGDDKNLKKSDRNKVP</sequence>
<comment type="subcellular location">
    <subcellularLocation>
        <location evidence="1">Fimbrium</location>
    </subcellularLocation>
</comment>
<name>A0ABT7VTP7_9GAMM</name>
<evidence type="ECO:0000256" key="6">
    <source>
        <dbReference type="ARBA" id="ARBA00023263"/>
    </source>
</evidence>
<dbReference type="Pfam" id="PF05567">
    <property type="entry name" value="T4P_PilY1"/>
    <property type="match status" value="1"/>
</dbReference>
<evidence type="ECO:0000256" key="7">
    <source>
        <dbReference type="SAM" id="MobiDB-lite"/>
    </source>
</evidence>
<evidence type="ECO:0000256" key="5">
    <source>
        <dbReference type="ARBA" id="ARBA00022837"/>
    </source>
</evidence>
<keyword evidence="10" id="KW-1185">Reference proteome</keyword>
<dbReference type="InterPro" id="IPR011047">
    <property type="entry name" value="Quinoprotein_ADH-like_sf"/>
</dbReference>
<evidence type="ECO:0000256" key="3">
    <source>
        <dbReference type="ARBA" id="ARBA00022558"/>
    </source>
</evidence>
<feature type="non-terminal residue" evidence="9">
    <location>
        <position position="688"/>
    </location>
</feature>
<keyword evidence="4" id="KW-0479">Metal-binding</keyword>
<dbReference type="InterPro" id="IPR008707">
    <property type="entry name" value="B-propeller_PilY1"/>
</dbReference>
<proteinExistence type="inferred from homology"/>
<comment type="caution">
    <text evidence="9">The sequence shown here is derived from an EMBL/GenBank/DDBJ whole genome shotgun (WGS) entry which is preliminary data.</text>
</comment>
<keyword evidence="3" id="KW-1029">Fimbrium biogenesis</keyword>
<evidence type="ECO:0000256" key="1">
    <source>
        <dbReference type="ARBA" id="ARBA00004561"/>
    </source>
</evidence>
<accession>A0ABT7VTP7</accession>
<evidence type="ECO:0000259" key="8">
    <source>
        <dbReference type="Pfam" id="PF05567"/>
    </source>
</evidence>
<organism evidence="9 10">
    <name type="scientific">Candidatus Marithioploca araucensis</name>
    <dbReference type="NCBI Taxonomy" id="70273"/>
    <lineage>
        <taxon>Bacteria</taxon>
        <taxon>Pseudomonadati</taxon>
        <taxon>Pseudomonadota</taxon>
        <taxon>Gammaproteobacteria</taxon>
        <taxon>Thiotrichales</taxon>
        <taxon>Thiotrichaceae</taxon>
        <taxon>Candidatus Marithioploca</taxon>
    </lineage>
</organism>
<keyword evidence="5" id="KW-0106">Calcium</keyword>
<evidence type="ECO:0000313" key="10">
    <source>
        <dbReference type="Proteomes" id="UP001171945"/>
    </source>
</evidence>
<feature type="domain" description="PilY1 beta-propeller" evidence="8">
    <location>
        <begin position="217"/>
        <end position="404"/>
    </location>
</feature>
<reference evidence="9" key="1">
    <citation type="submission" date="2023-06" db="EMBL/GenBank/DDBJ databases">
        <title>Uncultivated large filamentous bacteria from sulfidic sediments reveal new species and different genomic features in energy metabolism and defense.</title>
        <authorList>
            <person name="Fonseca A."/>
        </authorList>
    </citation>
    <scope>NUCLEOTIDE SEQUENCE</scope>
    <source>
        <strain evidence="9">HSG4</strain>
    </source>
</reference>
<dbReference type="SUPFAM" id="SSF50998">
    <property type="entry name" value="Quinoprotein alcohol dehydrogenase-like"/>
    <property type="match status" value="1"/>
</dbReference>
<evidence type="ECO:0000313" key="9">
    <source>
        <dbReference type="EMBL" id="MDM8562928.1"/>
    </source>
</evidence>
<dbReference type="Gene3D" id="2.130.10.10">
    <property type="entry name" value="YVTN repeat-like/Quinoprotein amine dehydrogenase"/>
    <property type="match status" value="1"/>
</dbReference>
<evidence type="ECO:0000256" key="4">
    <source>
        <dbReference type="ARBA" id="ARBA00022723"/>
    </source>
</evidence>
<feature type="region of interest" description="Disordered" evidence="7">
    <location>
        <begin position="646"/>
        <end position="688"/>
    </location>
</feature>
<keyword evidence="6" id="KW-0281">Fimbrium</keyword>
<dbReference type="Proteomes" id="UP001171945">
    <property type="component" value="Unassembled WGS sequence"/>
</dbReference>
<dbReference type="InterPro" id="IPR015943">
    <property type="entry name" value="WD40/YVTN_repeat-like_dom_sf"/>
</dbReference>